<proteinExistence type="inferred from homology"/>
<keyword evidence="6 7" id="KW-0067">ATP-binding</keyword>
<dbReference type="InterPro" id="IPR007371">
    <property type="entry name" value="TPK_catalytic"/>
</dbReference>
<evidence type="ECO:0000256" key="6">
    <source>
        <dbReference type="ARBA" id="ARBA00022840"/>
    </source>
</evidence>
<dbReference type="UniPathway" id="UPA00060">
    <property type="reaction ID" value="UER00597"/>
</dbReference>
<dbReference type="SUPFAM" id="SSF63862">
    <property type="entry name" value="Thiamin pyrophosphokinase, substrate-binding domain"/>
    <property type="match status" value="1"/>
</dbReference>
<dbReference type="PIRSF" id="PIRSF031057">
    <property type="entry name" value="Thiamin_pyrophosphokinase"/>
    <property type="match status" value="1"/>
</dbReference>
<dbReference type="Pfam" id="PF04263">
    <property type="entry name" value="TPK_catalytic"/>
    <property type="match status" value="1"/>
</dbReference>
<keyword evidence="5 7" id="KW-0418">Kinase</keyword>
<dbReference type="SUPFAM" id="SSF63999">
    <property type="entry name" value="Thiamin pyrophosphokinase, catalytic domain"/>
    <property type="match status" value="1"/>
</dbReference>
<dbReference type="GO" id="GO:0006772">
    <property type="term" value="P:thiamine metabolic process"/>
    <property type="evidence" value="ECO:0007669"/>
    <property type="project" value="InterPro"/>
</dbReference>
<evidence type="ECO:0000256" key="7">
    <source>
        <dbReference type="PIRNR" id="PIRNR031057"/>
    </source>
</evidence>
<dbReference type="CDD" id="cd07995">
    <property type="entry name" value="TPK"/>
    <property type="match status" value="1"/>
</dbReference>
<dbReference type="GO" id="GO:0016301">
    <property type="term" value="F:kinase activity"/>
    <property type="evidence" value="ECO:0007669"/>
    <property type="project" value="UniProtKB-UniRule"/>
</dbReference>
<evidence type="ECO:0000256" key="4">
    <source>
        <dbReference type="ARBA" id="ARBA00022741"/>
    </source>
</evidence>
<dbReference type="Gene3D" id="3.40.50.10240">
    <property type="entry name" value="Thiamin pyrophosphokinase, catalytic domain"/>
    <property type="match status" value="1"/>
</dbReference>
<dbReference type="SMART" id="SM00983">
    <property type="entry name" value="TPK_B1_binding"/>
    <property type="match status" value="1"/>
</dbReference>
<dbReference type="AlphaFoldDB" id="A0A0F7SSU8"/>
<keyword evidence="4 7" id="KW-0547">Nucleotide-binding</keyword>
<dbReference type="GO" id="GO:0005524">
    <property type="term" value="F:ATP binding"/>
    <property type="evidence" value="ECO:0007669"/>
    <property type="project" value="UniProtKB-UniRule"/>
</dbReference>
<protein>
    <recommendedName>
        <fullName evidence="7">Thiamine pyrophosphokinase</fullName>
        <ecNumber evidence="7">2.7.6.2</ecNumber>
    </recommendedName>
</protein>
<dbReference type="EC" id="2.7.6.2" evidence="7"/>
<dbReference type="GO" id="GO:0009229">
    <property type="term" value="P:thiamine diphosphate biosynthetic process"/>
    <property type="evidence" value="ECO:0007669"/>
    <property type="project" value="UniProtKB-UniRule"/>
</dbReference>
<evidence type="ECO:0000256" key="1">
    <source>
        <dbReference type="ARBA" id="ARBA00005078"/>
    </source>
</evidence>
<keyword evidence="3 7" id="KW-0808">Transferase</keyword>
<dbReference type="InterPro" id="IPR016966">
    <property type="entry name" value="Thiamin_pyrophosphokinase_euk"/>
</dbReference>
<dbReference type="InterPro" id="IPR036759">
    <property type="entry name" value="TPK_catalytic_sf"/>
</dbReference>
<sequence length="255" mass="28743">MPTIWNTSSFLSAASNSSTESSKALIVLNLPITKPEIFYRVWRSCQIRYCADGGANRLYDFFDSDKERRQFLPDLIKGDLDSLRSDVRSWYEQAGVRVVEDPDQYSTDLMKCISSIQAHEKAISANLDIILFGGLTGRLDQTIHTLHYLHKLRTERDKVWVVSDDEVAWCLDAGEHEIPIDHGILGPTCGILPLGVTDAVISTKGLRWDVENWETSFSTQISTSNQLVSTEPVVKITTNRPVWWNVAIQDLAVSK</sequence>
<dbReference type="Pfam" id="PF04265">
    <property type="entry name" value="TPK_B1_binding"/>
    <property type="match status" value="1"/>
</dbReference>
<evidence type="ECO:0000256" key="3">
    <source>
        <dbReference type="ARBA" id="ARBA00022679"/>
    </source>
</evidence>
<dbReference type="Gene3D" id="2.60.120.320">
    <property type="entry name" value="Thiamin pyrophosphokinase, thiamin-binding domain"/>
    <property type="match status" value="1"/>
</dbReference>
<dbReference type="FunFam" id="2.60.120.320:FF:000001">
    <property type="entry name" value="Thiamine pyrophosphokinase"/>
    <property type="match status" value="1"/>
</dbReference>
<dbReference type="PANTHER" id="PTHR13622:SF8">
    <property type="entry name" value="THIAMIN PYROPHOSPHOKINASE 1"/>
    <property type="match status" value="1"/>
</dbReference>
<dbReference type="EMBL" id="LN483166">
    <property type="protein sequence ID" value="CED84536.1"/>
    <property type="molecule type" value="Genomic_DNA"/>
</dbReference>
<evidence type="ECO:0000256" key="5">
    <source>
        <dbReference type="ARBA" id="ARBA00022777"/>
    </source>
</evidence>
<comment type="pathway">
    <text evidence="1 7">Cofactor biosynthesis; thiamine diphosphate biosynthesis; thiamine diphosphate from thiamine: step 1/1.</text>
</comment>
<reference evidence="9" key="1">
    <citation type="submission" date="2014-08" db="EMBL/GenBank/DDBJ databases">
        <authorList>
            <person name="Sharma Rahul"/>
            <person name="Thines Marco"/>
        </authorList>
    </citation>
    <scope>NUCLEOTIDE SEQUENCE</scope>
</reference>
<comment type="similarity">
    <text evidence="2 7">Belongs to the thiamine pyrophosphokinase family.</text>
</comment>
<evidence type="ECO:0000259" key="8">
    <source>
        <dbReference type="SMART" id="SM00983"/>
    </source>
</evidence>
<dbReference type="NCBIfam" id="TIGR01378">
    <property type="entry name" value="thi_PPkinase"/>
    <property type="match status" value="1"/>
</dbReference>
<evidence type="ECO:0000313" key="9">
    <source>
        <dbReference type="EMBL" id="CED84536.1"/>
    </source>
</evidence>
<dbReference type="PANTHER" id="PTHR13622">
    <property type="entry name" value="THIAMIN PYROPHOSPHOKINASE"/>
    <property type="match status" value="1"/>
</dbReference>
<comment type="catalytic activity">
    <reaction evidence="7">
        <text>thiamine + ATP = thiamine diphosphate + AMP + H(+)</text>
        <dbReference type="Rhea" id="RHEA:11576"/>
        <dbReference type="ChEBI" id="CHEBI:15378"/>
        <dbReference type="ChEBI" id="CHEBI:18385"/>
        <dbReference type="ChEBI" id="CHEBI:30616"/>
        <dbReference type="ChEBI" id="CHEBI:58937"/>
        <dbReference type="ChEBI" id="CHEBI:456215"/>
    </reaction>
</comment>
<dbReference type="InterPro" id="IPR036371">
    <property type="entry name" value="TPK_B1-bd_sf"/>
</dbReference>
<organism evidence="9">
    <name type="scientific">Phaffia rhodozyma</name>
    <name type="common">Yeast</name>
    <name type="synonym">Xanthophyllomyces dendrorhous</name>
    <dbReference type="NCBI Taxonomy" id="264483"/>
    <lineage>
        <taxon>Eukaryota</taxon>
        <taxon>Fungi</taxon>
        <taxon>Dikarya</taxon>
        <taxon>Basidiomycota</taxon>
        <taxon>Agaricomycotina</taxon>
        <taxon>Tremellomycetes</taxon>
        <taxon>Cystofilobasidiales</taxon>
        <taxon>Mrakiaceae</taxon>
        <taxon>Phaffia</taxon>
    </lineage>
</organism>
<dbReference type="GO" id="GO:0030975">
    <property type="term" value="F:thiamine binding"/>
    <property type="evidence" value="ECO:0007669"/>
    <property type="project" value="UniProtKB-UniRule"/>
</dbReference>
<dbReference type="InterPro" id="IPR006282">
    <property type="entry name" value="Thi_PPkinase"/>
</dbReference>
<accession>A0A0F7SSU8</accession>
<dbReference type="GO" id="GO:0004788">
    <property type="term" value="F:thiamine diphosphokinase activity"/>
    <property type="evidence" value="ECO:0007669"/>
    <property type="project" value="UniProtKB-UniRule"/>
</dbReference>
<name>A0A0F7SSU8_PHARH</name>
<feature type="domain" description="Thiamin pyrophosphokinase thiamin-binding" evidence="8">
    <location>
        <begin position="174"/>
        <end position="242"/>
    </location>
</feature>
<evidence type="ECO:0000256" key="2">
    <source>
        <dbReference type="ARBA" id="ARBA00006785"/>
    </source>
</evidence>
<dbReference type="InterPro" id="IPR007373">
    <property type="entry name" value="Thiamin_PyroPKinase_B1-bd"/>
</dbReference>